<dbReference type="InterPro" id="IPR050142">
    <property type="entry name" value="MADS-box/MEF2_TF"/>
</dbReference>
<keyword evidence="11" id="KW-1185">Reference proteome</keyword>
<dbReference type="FunFam" id="3.40.1810.10:FF:000004">
    <property type="entry name" value="MADS-box transcription factor 1"/>
    <property type="match status" value="1"/>
</dbReference>
<dbReference type="InterPro" id="IPR033896">
    <property type="entry name" value="MEF2-like_N"/>
</dbReference>
<protein>
    <submittedName>
        <fullName evidence="10">Uncharacterized protein</fullName>
    </submittedName>
</protein>
<dbReference type="AlphaFoldDB" id="A0A9Q1N019"/>
<sequence length="239" mass="27411">MGRGKVELKRIENKINRQVTFTKRRNGLLKKAYELSVLCDAEIALIIFSSRGKLYEFCSSSSISKTLERYHNYGALEGNQPSADSQNDYQEYLKHKTRVEVLQQSQRHMLGEDLGQLSTKDLEQLERQLDSSLRLIRSKRTQHMLDQLAELQQKEQCLTEMNKSLRIKLEELGVAFQTSWHSGEESVQYSQQPLQPEGFFQPVDFNNSLPISYSYDTAPPEHAAPSTHDSTGVVPGWML</sequence>
<evidence type="ECO:0000256" key="7">
    <source>
        <dbReference type="SAM" id="MobiDB-lite"/>
    </source>
</evidence>
<proteinExistence type="predicted"/>
<keyword evidence="5" id="KW-0539">Nucleus</keyword>
<evidence type="ECO:0000256" key="4">
    <source>
        <dbReference type="ARBA" id="ARBA00023163"/>
    </source>
</evidence>
<dbReference type="GO" id="GO:0005634">
    <property type="term" value="C:nucleus"/>
    <property type="evidence" value="ECO:0007669"/>
    <property type="project" value="UniProtKB-SubCell"/>
</dbReference>
<keyword evidence="6" id="KW-0175">Coiled coil</keyword>
<dbReference type="SUPFAM" id="SSF55455">
    <property type="entry name" value="SRF-like"/>
    <property type="match status" value="1"/>
</dbReference>
<dbReference type="GO" id="GO:0003700">
    <property type="term" value="F:DNA-binding transcription factor activity"/>
    <property type="evidence" value="ECO:0007669"/>
    <property type="project" value="InterPro"/>
</dbReference>
<dbReference type="Gene3D" id="3.40.1810.10">
    <property type="entry name" value="Transcription factor, MADS-box"/>
    <property type="match status" value="1"/>
</dbReference>
<evidence type="ECO:0000256" key="2">
    <source>
        <dbReference type="ARBA" id="ARBA00023015"/>
    </source>
</evidence>
<evidence type="ECO:0000256" key="6">
    <source>
        <dbReference type="SAM" id="Coils"/>
    </source>
</evidence>
<accession>A0A9Q1N019</accession>
<name>A0A9Q1N019_9SOLA</name>
<keyword evidence="4" id="KW-0804">Transcription</keyword>
<dbReference type="CDD" id="cd00265">
    <property type="entry name" value="MADS_MEF2_like"/>
    <property type="match status" value="1"/>
</dbReference>
<evidence type="ECO:0000259" key="8">
    <source>
        <dbReference type="PROSITE" id="PS50066"/>
    </source>
</evidence>
<evidence type="ECO:0000313" key="11">
    <source>
        <dbReference type="Proteomes" id="UP001152561"/>
    </source>
</evidence>
<dbReference type="Proteomes" id="UP001152561">
    <property type="component" value="Unassembled WGS sequence"/>
</dbReference>
<evidence type="ECO:0000313" key="10">
    <source>
        <dbReference type="EMBL" id="KAJ8570038.1"/>
    </source>
</evidence>
<organism evidence="10 11">
    <name type="scientific">Anisodus acutangulus</name>
    <dbReference type="NCBI Taxonomy" id="402998"/>
    <lineage>
        <taxon>Eukaryota</taxon>
        <taxon>Viridiplantae</taxon>
        <taxon>Streptophyta</taxon>
        <taxon>Embryophyta</taxon>
        <taxon>Tracheophyta</taxon>
        <taxon>Spermatophyta</taxon>
        <taxon>Magnoliopsida</taxon>
        <taxon>eudicotyledons</taxon>
        <taxon>Gunneridae</taxon>
        <taxon>Pentapetalae</taxon>
        <taxon>asterids</taxon>
        <taxon>lamiids</taxon>
        <taxon>Solanales</taxon>
        <taxon>Solanaceae</taxon>
        <taxon>Solanoideae</taxon>
        <taxon>Hyoscyameae</taxon>
        <taxon>Anisodus</taxon>
    </lineage>
</organism>
<dbReference type="OrthoDB" id="1898716at2759"/>
<dbReference type="GO" id="GO:0046983">
    <property type="term" value="F:protein dimerization activity"/>
    <property type="evidence" value="ECO:0007669"/>
    <property type="project" value="InterPro"/>
</dbReference>
<feature type="domain" description="K-box" evidence="9">
    <location>
        <begin position="85"/>
        <end position="175"/>
    </location>
</feature>
<dbReference type="PROSITE" id="PS00350">
    <property type="entry name" value="MADS_BOX_1"/>
    <property type="match status" value="1"/>
</dbReference>
<evidence type="ECO:0000256" key="1">
    <source>
        <dbReference type="ARBA" id="ARBA00004123"/>
    </source>
</evidence>
<evidence type="ECO:0000256" key="3">
    <source>
        <dbReference type="ARBA" id="ARBA00023125"/>
    </source>
</evidence>
<dbReference type="PANTHER" id="PTHR48019">
    <property type="entry name" value="SERUM RESPONSE FACTOR HOMOLOG"/>
    <property type="match status" value="1"/>
</dbReference>
<dbReference type="InterPro" id="IPR036879">
    <property type="entry name" value="TF_MADSbox_sf"/>
</dbReference>
<dbReference type="InterPro" id="IPR002100">
    <property type="entry name" value="TF_MADSbox"/>
</dbReference>
<keyword evidence="3" id="KW-0238">DNA-binding</keyword>
<dbReference type="GO" id="GO:0000977">
    <property type="term" value="F:RNA polymerase II transcription regulatory region sequence-specific DNA binding"/>
    <property type="evidence" value="ECO:0007669"/>
    <property type="project" value="InterPro"/>
</dbReference>
<dbReference type="PRINTS" id="PR00404">
    <property type="entry name" value="MADSDOMAIN"/>
</dbReference>
<comment type="caution">
    <text evidence="10">The sequence shown here is derived from an EMBL/GenBank/DDBJ whole genome shotgun (WGS) entry which is preliminary data.</text>
</comment>
<dbReference type="Pfam" id="PF00319">
    <property type="entry name" value="SRF-TF"/>
    <property type="match status" value="1"/>
</dbReference>
<feature type="domain" description="MADS-box" evidence="8">
    <location>
        <begin position="1"/>
        <end position="61"/>
    </location>
</feature>
<dbReference type="SMART" id="SM00432">
    <property type="entry name" value="MADS"/>
    <property type="match status" value="1"/>
</dbReference>
<evidence type="ECO:0000259" key="9">
    <source>
        <dbReference type="PROSITE" id="PS51297"/>
    </source>
</evidence>
<dbReference type="EMBL" id="JAJAGQ010000002">
    <property type="protein sequence ID" value="KAJ8570038.1"/>
    <property type="molecule type" value="Genomic_DNA"/>
</dbReference>
<reference evidence="11" key="1">
    <citation type="journal article" date="2023" name="Proc. Natl. Acad. Sci. U.S.A.">
        <title>Genomic and structural basis for evolution of tropane alkaloid biosynthesis.</title>
        <authorList>
            <person name="Wanga Y.-J."/>
            <person name="Taina T."/>
            <person name="Yua J.-Y."/>
            <person name="Lia J."/>
            <person name="Xua B."/>
            <person name="Chenc J."/>
            <person name="D'Auriad J.C."/>
            <person name="Huanga J.-P."/>
            <person name="Huanga S.-X."/>
        </authorList>
    </citation>
    <scope>NUCLEOTIDE SEQUENCE [LARGE SCALE GENOMIC DNA]</scope>
    <source>
        <strain evidence="11">cv. KIB-2019</strain>
    </source>
</reference>
<dbReference type="GO" id="GO:0048440">
    <property type="term" value="P:carpel development"/>
    <property type="evidence" value="ECO:0007669"/>
    <property type="project" value="UniProtKB-ARBA"/>
</dbReference>
<dbReference type="PROSITE" id="PS51297">
    <property type="entry name" value="K_BOX"/>
    <property type="match status" value="1"/>
</dbReference>
<dbReference type="Pfam" id="PF01486">
    <property type="entry name" value="K-box"/>
    <property type="match status" value="1"/>
</dbReference>
<dbReference type="PROSITE" id="PS50066">
    <property type="entry name" value="MADS_BOX_2"/>
    <property type="match status" value="1"/>
</dbReference>
<comment type="subcellular location">
    <subcellularLocation>
        <location evidence="1">Nucleus</location>
    </subcellularLocation>
</comment>
<feature type="coiled-coil region" evidence="6">
    <location>
        <begin position="122"/>
        <end position="168"/>
    </location>
</feature>
<feature type="region of interest" description="Disordered" evidence="7">
    <location>
        <begin position="219"/>
        <end position="239"/>
    </location>
</feature>
<dbReference type="GO" id="GO:0045944">
    <property type="term" value="P:positive regulation of transcription by RNA polymerase II"/>
    <property type="evidence" value="ECO:0007669"/>
    <property type="project" value="InterPro"/>
</dbReference>
<dbReference type="InterPro" id="IPR002487">
    <property type="entry name" value="TF_Kbox"/>
</dbReference>
<evidence type="ECO:0000256" key="5">
    <source>
        <dbReference type="ARBA" id="ARBA00023242"/>
    </source>
</evidence>
<gene>
    <name evidence="10" type="ORF">K7X08_006615</name>
</gene>
<keyword evidence="2" id="KW-0805">Transcription regulation</keyword>